<dbReference type="NCBIfam" id="TIGR02842">
    <property type="entry name" value="CyoC"/>
    <property type="match status" value="1"/>
</dbReference>
<reference evidence="20" key="1">
    <citation type="submission" date="2005-08" db="EMBL/GenBank/DDBJ databases">
        <title>Complete sequence of Chromosome1 of Ralstonia eutropha JMP134.</title>
        <authorList>
            <person name="Copeland A."/>
            <person name="Lucas S."/>
            <person name="Lapidus A."/>
            <person name="Barry K."/>
            <person name="Detter J.C."/>
            <person name="Glavina T."/>
            <person name="Hammon N."/>
            <person name="Israni S."/>
            <person name="Pitluck S."/>
            <person name="Goltsman E."/>
            <person name="Martinez M."/>
            <person name="Schmutz J."/>
            <person name="Larimer F."/>
            <person name="Land M."/>
            <person name="Lykidis A."/>
            <person name="Richardson P."/>
        </authorList>
    </citation>
    <scope>NUCLEOTIDE SEQUENCE</scope>
    <source>
        <strain evidence="20">JMP134</strain>
    </source>
</reference>
<dbReference type="FunFam" id="1.20.120.80:FF:000001">
    <property type="entry name" value="Cytochrome (Ubi)quinol oxidase subunit III"/>
    <property type="match status" value="1"/>
</dbReference>
<dbReference type="CDD" id="cd02863">
    <property type="entry name" value="Ubiquinol_oxidase_III"/>
    <property type="match status" value="1"/>
</dbReference>
<evidence type="ECO:0000256" key="16">
    <source>
        <dbReference type="ARBA" id="ARBA00032717"/>
    </source>
</evidence>
<keyword evidence="7 17" id="KW-0812">Transmembrane</keyword>
<evidence type="ECO:0000256" key="18">
    <source>
        <dbReference type="SAM" id="Phobius"/>
    </source>
</evidence>
<evidence type="ECO:0000313" key="20">
    <source>
        <dbReference type="EMBL" id="AAZ60363.1"/>
    </source>
</evidence>
<dbReference type="InterPro" id="IPR024791">
    <property type="entry name" value="Cyt_c/ubiquinol_Oxase_su3"/>
</dbReference>
<dbReference type="GO" id="GO:0009486">
    <property type="term" value="F:cytochrome bo3 ubiquinol oxidase activity"/>
    <property type="evidence" value="ECO:0007669"/>
    <property type="project" value="InterPro"/>
</dbReference>
<comment type="function">
    <text evidence="12">Cytochrome bo(3) ubiquinol terminal oxidase is the component of the aerobic respiratory chain of E.coli that predominates when cells are grown at high aeration. Has proton pump activity across the membrane in addition to electron transfer, pumping 2 protons/electron.</text>
</comment>
<dbReference type="InterPro" id="IPR035973">
    <property type="entry name" value="Cyt_c_oxidase_su3-like_sf"/>
</dbReference>
<dbReference type="GO" id="GO:0019646">
    <property type="term" value="P:aerobic electron transport chain"/>
    <property type="evidence" value="ECO:0007669"/>
    <property type="project" value="InterPro"/>
</dbReference>
<comment type="subcellular location">
    <subcellularLocation>
        <location evidence="1 17">Cell membrane</location>
        <topology evidence="1 17">Multi-pass membrane protein</topology>
    </subcellularLocation>
</comment>
<gene>
    <name evidence="20" type="ordered locus">Reut_A0984</name>
</gene>
<dbReference type="AlphaFoldDB" id="Q473S0"/>
<sequence>MTMSTEVLDRFGAAQAPAHAHSHDETHDHAHHDTSENTIFGFWLYLMSDCILFACLFAAFAVLRGEVAGGPSAKELFELNYVLVETFILLFSSITYGFAMISMQNRSKGRVLVWLGITFLLGAAFMYMEINEFHHLIAEGAGPSRSAFLSSFFTLVGTHGLHVASGMVWMLVLMWQVSKKGLTPTMSKRLNCLSLFWHFLDVVWIGVFTVVYLMGAM</sequence>
<dbReference type="GO" id="GO:0005886">
    <property type="term" value="C:plasma membrane"/>
    <property type="evidence" value="ECO:0007669"/>
    <property type="project" value="UniProtKB-SubCell"/>
</dbReference>
<dbReference type="PANTHER" id="PTHR11403">
    <property type="entry name" value="CYTOCHROME C OXIDASE SUBUNIT III"/>
    <property type="match status" value="1"/>
</dbReference>
<comment type="similarity">
    <text evidence="2 17">Belongs to the cytochrome c oxidase subunit 3 family.</text>
</comment>
<keyword evidence="6" id="KW-1003">Cell membrane</keyword>
<dbReference type="InterPro" id="IPR000298">
    <property type="entry name" value="Cyt_c_oxidase-like_su3"/>
</dbReference>
<evidence type="ECO:0000256" key="9">
    <source>
        <dbReference type="ARBA" id="ARBA00022989"/>
    </source>
</evidence>
<keyword evidence="11 18" id="KW-0472">Membrane</keyword>
<dbReference type="GO" id="GO:0004129">
    <property type="term" value="F:cytochrome-c oxidase activity"/>
    <property type="evidence" value="ECO:0007669"/>
    <property type="project" value="InterPro"/>
</dbReference>
<feature type="transmembrane region" description="Helical" evidence="18">
    <location>
        <begin position="42"/>
        <end position="61"/>
    </location>
</feature>
<keyword evidence="10 20" id="KW-0560">Oxidoreductase</keyword>
<evidence type="ECO:0000256" key="7">
    <source>
        <dbReference type="ARBA" id="ARBA00022692"/>
    </source>
</evidence>
<feature type="transmembrane region" description="Helical" evidence="18">
    <location>
        <begin position="111"/>
        <end position="128"/>
    </location>
</feature>
<keyword evidence="5" id="KW-0813">Transport</keyword>
<evidence type="ECO:0000256" key="13">
    <source>
        <dbReference type="ARBA" id="ARBA00030072"/>
    </source>
</evidence>
<evidence type="ECO:0000256" key="4">
    <source>
        <dbReference type="ARBA" id="ARBA00014687"/>
    </source>
</evidence>
<organism evidence="20">
    <name type="scientific">Cupriavidus pinatubonensis (strain JMP 134 / LMG 1197)</name>
    <name type="common">Cupriavidus necator (strain JMP 134)</name>
    <dbReference type="NCBI Taxonomy" id="264198"/>
    <lineage>
        <taxon>Bacteria</taxon>
        <taxon>Pseudomonadati</taxon>
        <taxon>Pseudomonadota</taxon>
        <taxon>Betaproteobacteria</taxon>
        <taxon>Burkholderiales</taxon>
        <taxon>Burkholderiaceae</taxon>
        <taxon>Cupriavidus</taxon>
    </lineage>
</organism>
<feature type="domain" description="Heme-copper oxidase subunit III family profile" evidence="19">
    <location>
        <begin position="40"/>
        <end position="216"/>
    </location>
</feature>
<dbReference type="eggNOG" id="COG1845">
    <property type="taxonomic scope" value="Bacteria"/>
</dbReference>
<dbReference type="STRING" id="264198.Reut_A0984"/>
<dbReference type="KEGG" id="reu:Reut_A0984"/>
<evidence type="ECO:0000256" key="3">
    <source>
        <dbReference type="ARBA" id="ARBA00011700"/>
    </source>
</evidence>
<accession>Q473S0</accession>
<evidence type="ECO:0000256" key="8">
    <source>
        <dbReference type="ARBA" id="ARBA00022982"/>
    </source>
</evidence>
<dbReference type="InterPro" id="IPR013833">
    <property type="entry name" value="Cyt_c_oxidase_su3_a-hlx"/>
</dbReference>
<dbReference type="PROSITE" id="PS50253">
    <property type="entry name" value="COX3"/>
    <property type="match status" value="1"/>
</dbReference>
<evidence type="ECO:0000256" key="1">
    <source>
        <dbReference type="ARBA" id="ARBA00004651"/>
    </source>
</evidence>
<evidence type="ECO:0000256" key="11">
    <source>
        <dbReference type="ARBA" id="ARBA00023136"/>
    </source>
</evidence>
<evidence type="ECO:0000256" key="12">
    <source>
        <dbReference type="ARBA" id="ARBA00025694"/>
    </source>
</evidence>
<evidence type="ECO:0000256" key="15">
    <source>
        <dbReference type="ARBA" id="ARBA00032189"/>
    </source>
</evidence>
<dbReference type="Pfam" id="PF00510">
    <property type="entry name" value="COX3"/>
    <property type="match status" value="1"/>
</dbReference>
<dbReference type="EMBL" id="CP000090">
    <property type="protein sequence ID" value="AAZ60363.1"/>
    <property type="molecule type" value="Genomic_DNA"/>
</dbReference>
<dbReference type="InterPro" id="IPR014206">
    <property type="entry name" value="Cyt_c_ubiqinol_oxidase_su3"/>
</dbReference>
<evidence type="ECO:0000259" key="19">
    <source>
        <dbReference type="PROSITE" id="PS50253"/>
    </source>
</evidence>
<evidence type="ECO:0000256" key="5">
    <source>
        <dbReference type="ARBA" id="ARBA00022448"/>
    </source>
</evidence>
<feature type="transmembrane region" description="Helical" evidence="18">
    <location>
        <begin position="195"/>
        <end position="215"/>
    </location>
</feature>
<keyword evidence="8" id="KW-0249">Electron transport</keyword>
<evidence type="ECO:0000256" key="6">
    <source>
        <dbReference type="ARBA" id="ARBA00022475"/>
    </source>
</evidence>
<name>Q473S0_CUPPJ</name>
<dbReference type="PANTHER" id="PTHR11403:SF2">
    <property type="entry name" value="CYTOCHROME BO(3) UBIQUINOL OXIDASE SUBUNIT 3"/>
    <property type="match status" value="1"/>
</dbReference>
<dbReference type="InterPro" id="IPR033946">
    <property type="entry name" value="Ubiquinol_oxase_su3_dom"/>
</dbReference>
<keyword evidence="9 18" id="KW-1133">Transmembrane helix</keyword>
<evidence type="ECO:0000256" key="2">
    <source>
        <dbReference type="ARBA" id="ARBA00010581"/>
    </source>
</evidence>
<dbReference type="Gene3D" id="1.20.120.80">
    <property type="entry name" value="Cytochrome c oxidase, subunit III, four-helix bundle"/>
    <property type="match status" value="1"/>
</dbReference>
<protein>
    <recommendedName>
        <fullName evidence="4">Cytochrome bo(3) ubiquinol oxidase subunit 3</fullName>
    </recommendedName>
    <alternativeName>
        <fullName evidence="15">Cytochrome o ubiquinol oxidase subunit 3</fullName>
    </alternativeName>
    <alternativeName>
        <fullName evidence="13">Oxidase bo(3) subunit 3</fullName>
    </alternativeName>
    <alternativeName>
        <fullName evidence="16">Ubiquinol oxidase polypeptide III</fullName>
    </alternativeName>
    <alternativeName>
        <fullName evidence="14">Ubiquinol oxidase subunit 3</fullName>
    </alternativeName>
</protein>
<evidence type="ECO:0000256" key="14">
    <source>
        <dbReference type="ARBA" id="ARBA00031884"/>
    </source>
</evidence>
<dbReference type="HOGENOM" id="CLU_044071_3_0_4"/>
<proteinExistence type="inferred from homology"/>
<feature type="transmembrane region" description="Helical" evidence="18">
    <location>
        <begin position="148"/>
        <end position="174"/>
    </location>
</feature>
<dbReference type="SUPFAM" id="SSF81452">
    <property type="entry name" value="Cytochrome c oxidase subunit III-like"/>
    <property type="match status" value="1"/>
</dbReference>
<comment type="subunit">
    <text evidence="3">Heterooctamer of two A chains, two B chains, two C chains and two D chains.</text>
</comment>
<evidence type="ECO:0000256" key="10">
    <source>
        <dbReference type="ARBA" id="ARBA00023002"/>
    </source>
</evidence>
<evidence type="ECO:0000256" key="17">
    <source>
        <dbReference type="RuleBase" id="RU003376"/>
    </source>
</evidence>
<feature type="transmembrane region" description="Helical" evidence="18">
    <location>
        <begin position="81"/>
        <end position="99"/>
    </location>
</feature>